<dbReference type="CDD" id="cd06174">
    <property type="entry name" value="MFS"/>
    <property type="match status" value="1"/>
</dbReference>
<dbReference type="Proteomes" id="UP000194420">
    <property type="component" value="Unassembled WGS sequence"/>
</dbReference>
<proteinExistence type="predicted"/>
<dbReference type="OrthoDB" id="7428510at2"/>
<keyword evidence="7" id="KW-1185">Reference proteome</keyword>
<evidence type="ECO:0000313" key="7">
    <source>
        <dbReference type="Proteomes" id="UP000194420"/>
    </source>
</evidence>
<name>A0A1Y6FLT8_9SPHN</name>
<accession>A0A1Y6FLT8</accession>
<dbReference type="SUPFAM" id="SSF103473">
    <property type="entry name" value="MFS general substrate transporter"/>
    <property type="match status" value="1"/>
</dbReference>
<feature type="transmembrane region" description="Helical" evidence="4">
    <location>
        <begin position="84"/>
        <end position="103"/>
    </location>
</feature>
<dbReference type="GO" id="GO:0022857">
    <property type="term" value="F:transmembrane transporter activity"/>
    <property type="evidence" value="ECO:0007669"/>
    <property type="project" value="InterPro"/>
</dbReference>
<keyword evidence="1 4" id="KW-0812">Transmembrane</keyword>
<evidence type="ECO:0000256" key="1">
    <source>
        <dbReference type="ARBA" id="ARBA00022692"/>
    </source>
</evidence>
<feature type="transmembrane region" description="Helical" evidence="4">
    <location>
        <begin position="350"/>
        <end position="370"/>
    </location>
</feature>
<feature type="transmembrane region" description="Helical" evidence="4">
    <location>
        <begin position="12"/>
        <end position="33"/>
    </location>
</feature>
<reference evidence="7" key="1">
    <citation type="submission" date="2017-04" db="EMBL/GenBank/DDBJ databases">
        <authorList>
            <person name="Varghese N."/>
            <person name="Submissions S."/>
        </authorList>
    </citation>
    <scope>NUCLEOTIDE SEQUENCE [LARGE SCALE GENOMIC DNA]</scope>
</reference>
<feature type="transmembrane region" description="Helical" evidence="4">
    <location>
        <begin position="286"/>
        <end position="305"/>
    </location>
</feature>
<feature type="transmembrane region" description="Helical" evidence="4">
    <location>
        <begin position="257"/>
        <end position="274"/>
    </location>
</feature>
<feature type="transmembrane region" description="Helical" evidence="4">
    <location>
        <begin position="53"/>
        <end position="72"/>
    </location>
</feature>
<dbReference type="InterPro" id="IPR020846">
    <property type="entry name" value="MFS_dom"/>
</dbReference>
<gene>
    <name evidence="6" type="ORF">SAMN06297468_2180</name>
</gene>
<dbReference type="PANTHER" id="PTHR23528">
    <property type="match status" value="1"/>
</dbReference>
<evidence type="ECO:0000256" key="3">
    <source>
        <dbReference type="ARBA" id="ARBA00023136"/>
    </source>
</evidence>
<dbReference type="InterPro" id="IPR011701">
    <property type="entry name" value="MFS"/>
</dbReference>
<feature type="transmembrane region" description="Helical" evidence="4">
    <location>
        <begin position="311"/>
        <end position="329"/>
    </location>
</feature>
<dbReference type="PROSITE" id="PS50850">
    <property type="entry name" value="MFS"/>
    <property type="match status" value="1"/>
</dbReference>
<dbReference type="RefSeq" id="WP_086438113.1">
    <property type="nucleotide sequence ID" value="NZ_FXWG01000003.1"/>
</dbReference>
<evidence type="ECO:0000259" key="5">
    <source>
        <dbReference type="PROSITE" id="PS50850"/>
    </source>
</evidence>
<dbReference type="Gene3D" id="1.20.1250.20">
    <property type="entry name" value="MFS general substrate transporter like domains"/>
    <property type="match status" value="1"/>
</dbReference>
<keyword evidence="2 4" id="KW-1133">Transmembrane helix</keyword>
<protein>
    <submittedName>
        <fullName evidence="6">Sugar phosphate permease</fullName>
    </submittedName>
</protein>
<feature type="transmembrane region" description="Helical" evidence="4">
    <location>
        <begin position="224"/>
        <end position="245"/>
    </location>
</feature>
<dbReference type="AlphaFoldDB" id="A0A1Y6FLT8"/>
<evidence type="ECO:0000256" key="4">
    <source>
        <dbReference type="SAM" id="Phobius"/>
    </source>
</evidence>
<evidence type="ECO:0000256" key="2">
    <source>
        <dbReference type="ARBA" id="ARBA00022989"/>
    </source>
</evidence>
<feature type="transmembrane region" description="Helical" evidence="4">
    <location>
        <begin position="376"/>
        <end position="396"/>
    </location>
</feature>
<keyword evidence="3 4" id="KW-0472">Membrane</keyword>
<sequence length="400" mass="42203">MTADEASARQQPLWFLFLLALAVAGGAVSYMPFLTVLLPVRINALTGTDDVAALSYATFAGAIVASLANILFGWLSDLSGSRRGWILAGLVISGAMLVSMTRAETLGELIAFLMVWQLGLNMMLGPLSAWAGDCVPDRQKGLLGGFFAFAPALGALSGALITIPGIADTQGRLWLIALIVAALVVPALVMGKGRAMPHLVRPRMADEADKPDSLRKRSVVVNMWVARLLVQIAEAALFAFLLFWLRSLSPDFSENKAANLFSLAVCIAVPVALITGKWSDKASRPLLPLSVAAAISATGLLAMAFSQSISLALAGYVLFGVASMTFLSLHSSQTLRVLPKPQHRGRDLGLFNLTNTLPSLIIPGLVISLVPGLGFSVLFMVLAALAVLASVLIAVFSKPI</sequence>
<dbReference type="PANTHER" id="PTHR23528:SF1">
    <property type="entry name" value="MAJOR FACILITATOR SUPERFAMILY (MFS) PROFILE DOMAIN-CONTAINING PROTEIN"/>
    <property type="match status" value="1"/>
</dbReference>
<dbReference type="InterPro" id="IPR036259">
    <property type="entry name" value="MFS_trans_sf"/>
</dbReference>
<feature type="domain" description="Major facilitator superfamily (MFS) profile" evidence="5">
    <location>
        <begin position="13"/>
        <end position="400"/>
    </location>
</feature>
<dbReference type="EMBL" id="FXWG01000003">
    <property type="protein sequence ID" value="SMQ73383.1"/>
    <property type="molecule type" value="Genomic_DNA"/>
</dbReference>
<feature type="transmembrane region" description="Helical" evidence="4">
    <location>
        <begin position="109"/>
        <end position="130"/>
    </location>
</feature>
<organism evidence="6 7">
    <name type="scientific">Altererythrobacter xiamenensis</name>
    <dbReference type="NCBI Taxonomy" id="1316679"/>
    <lineage>
        <taxon>Bacteria</taxon>
        <taxon>Pseudomonadati</taxon>
        <taxon>Pseudomonadota</taxon>
        <taxon>Alphaproteobacteria</taxon>
        <taxon>Sphingomonadales</taxon>
        <taxon>Erythrobacteraceae</taxon>
        <taxon>Altererythrobacter</taxon>
    </lineage>
</organism>
<dbReference type="Pfam" id="PF07690">
    <property type="entry name" value="MFS_1"/>
    <property type="match status" value="1"/>
</dbReference>
<evidence type="ECO:0000313" key="6">
    <source>
        <dbReference type="EMBL" id="SMQ73383.1"/>
    </source>
</evidence>
<feature type="transmembrane region" description="Helical" evidence="4">
    <location>
        <begin position="142"/>
        <end position="167"/>
    </location>
</feature>
<feature type="transmembrane region" description="Helical" evidence="4">
    <location>
        <begin position="173"/>
        <end position="191"/>
    </location>
</feature>